<dbReference type="GO" id="GO:0004300">
    <property type="term" value="F:enoyl-CoA hydratase activity"/>
    <property type="evidence" value="ECO:0007669"/>
    <property type="project" value="UniProtKB-ARBA"/>
</dbReference>
<dbReference type="Gene3D" id="3.90.226.10">
    <property type="entry name" value="2-enoyl-CoA Hydratase, Chain A, domain 1"/>
    <property type="match status" value="1"/>
</dbReference>
<dbReference type="SUPFAM" id="SSF52096">
    <property type="entry name" value="ClpP/crotonase"/>
    <property type="match status" value="1"/>
</dbReference>
<reference evidence="17 18" key="1">
    <citation type="journal article" date="2014" name="Int. J. Syst. Evol. Microbiol.">
        <title>Celeribacter indicus sp. nov., a polycyclic aromatic hydrocarbon-degrading bacterium from deep-sea sediment and reclassification of Huaishuia halophila as Celeribacter halophilus comb. nov.</title>
        <authorList>
            <person name="Lai Q."/>
            <person name="Cao J."/>
            <person name="Yuan J."/>
            <person name="Li F."/>
            <person name="Shao Z."/>
        </authorList>
    </citation>
    <scope>NUCLEOTIDE SEQUENCE [LARGE SCALE GENOMIC DNA]</scope>
    <source>
        <strain evidence="17">P73</strain>
    </source>
</reference>
<evidence type="ECO:0000256" key="1">
    <source>
        <dbReference type="ARBA" id="ARBA00004275"/>
    </source>
</evidence>
<keyword evidence="6" id="KW-0560">Oxidoreductase</keyword>
<dbReference type="InterPro" id="IPR008927">
    <property type="entry name" value="6-PGluconate_DH-like_C_sf"/>
</dbReference>
<evidence type="ECO:0000256" key="3">
    <source>
        <dbReference type="ARBA" id="ARBA00011245"/>
    </source>
</evidence>
<dbReference type="SUPFAM" id="SSF51735">
    <property type="entry name" value="NAD(P)-binding Rossmann-fold domains"/>
    <property type="match status" value="1"/>
</dbReference>
<dbReference type="InterPro" id="IPR006108">
    <property type="entry name" value="3HC_DH_C"/>
</dbReference>
<dbReference type="PANTHER" id="PTHR23309">
    <property type="entry name" value="3-HYDROXYACYL-COA DEHYROGENASE"/>
    <property type="match status" value="1"/>
</dbReference>
<evidence type="ECO:0000259" key="15">
    <source>
        <dbReference type="Pfam" id="PF00725"/>
    </source>
</evidence>
<gene>
    <name evidence="17" type="ORF">P73_3009</name>
</gene>
<dbReference type="InterPro" id="IPR036291">
    <property type="entry name" value="NAD(P)-bd_dom_sf"/>
</dbReference>
<dbReference type="GO" id="GO:0003857">
    <property type="term" value="F:(3S)-3-hydroxyacyl-CoA dehydrogenase (NAD+) activity"/>
    <property type="evidence" value="ECO:0007669"/>
    <property type="project" value="UniProtKB-EC"/>
</dbReference>
<evidence type="ECO:0000259" key="16">
    <source>
        <dbReference type="Pfam" id="PF02737"/>
    </source>
</evidence>
<feature type="domain" description="3-hydroxyacyl-CoA dehydrogenase C-terminal" evidence="15">
    <location>
        <begin position="609"/>
        <end position="694"/>
    </location>
</feature>
<comment type="subunit">
    <text evidence="3">Monomer.</text>
</comment>
<evidence type="ECO:0000256" key="5">
    <source>
        <dbReference type="ARBA" id="ARBA00022963"/>
    </source>
</evidence>
<dbReference type="Gene3D" id="3.40.50.720">
    <property type="entry name" value="NAD(P)-binding Rossmann-like Domain"/>
    <property type="match status" value="1"/>
</dbReference>
<evidence type="ECO:0000313" key="18">
    <source>
        <dbReference type="Proteomes" id="UP000031521"/>
    </source>
</evidence>
<organism evidence="17 18">
    <name type="scientific">Celeribacter indicus</name>
    <dbReference type="NCBI Taxonomy" id="1208324"/>
    <lineage>
        <taxon>Bacteria</taxon>
        <taxon>Pseudomonadati</taxon>
        <taxon>Pseudomonadota</taxon>
        <taxon>Alphaproteobacteria</taxon>
        <taxon>Rhodobacterales</taxon>
        <taxon>Roseobacteraceae</taxon>
        <taxon>Celeribacter</taxon>
    </lineage>
</organism>
<evidence type="ECO:0000256" key="12">
    <source>
        <dbReference type="ARBA" id="ARBA00023268"/>
    </source>
</evidence>
<dbReference type="SUPFAM" id="SSF48179">
    <property type="entry name" value="6-phosphogluconate dehydrogenase C-terminal domain-like"/>
    <property type="match status" value="2"/>
</dbReference>
<dbReference type="Pfam" id="PF00378">
    <property type="entry name" value="ECH_1"/>
    <property type="match status" value="1"/>
</dbReference>
<dbReference type="AlphaFoldDB" id="A0A0B5DXK8"/>
<proteinExistence type="predicted"/>
<keyword evidence="5" id="KW-0442">Lipid degradation</keyword>
<evidence type="ECO:0000256" key="8">
    <source>
        <dbReference type="ARBA" id="ARBA00023098"/>
    </source>
</evidence>
<evidence type="ECO:0000256" key="13">
    <source>
        <dbReference type="ARBA" id="ARBA00049556"/>
    </source>
</evidence>
<keyword evidence="4" id="KW-0276">Fatty acid metabolism</keyword>
<dbReference type="Pfam" id="PF02737">
    <property type="entry name" value="3HCDH_N"/>
    <property type="match status" value="1"/>
</dbReference>
<dbReference type="InterPro" id="IPR029045">
    <property type="entry name" value="ClpP/crotonase-like_dom_sf"/>
</dbReference>
<dbReference type="RefSeq" id="WP_043870218.1">
    <property type="nucleotide sequence ID" value="NZ_CP004393.1"/>
</dbReference>
<sequence length="702" mass="72982">MVENLAGRESPAQEAGRRTQAAPEVRPVETRRDGPVALLRLAAPAGNALSAGMRRALAGAVRAAEADPSVGAIVLAGEGGAFCTGFPEEEPVSAEADRELLALCDLIESCETPVIAALQGPTLGAGLALALAAHERVMGRSARLGAPEIGLGLVPGGGLTQRLPRLAGAEVALDLLLSGRSVAGVEAARIGLADALAQRPPVEEAIVRARERAAAAQPPRRSREETRGLRDGAGVLRAVAMRRAAEKGRQGPAAGLILDCVEAALMLPFEAGLAREAVAREDAAASPQAQALRHVALAERRAVRLPAGVSVAARAVETLGIVGTGSVALTLAQAALDHGMGVVLVASSADRLVVAERHLVTAYDRAVAQGQLAPEARDARLARFRASPQVDALRASGLVIEAAQSPVGERARVLARVEEFLPEETVLATVANRGFGALARDLAHPERFLGLHPAGADPASPVLELARPEGLSDAALAMAHAVVQRLGRLSVTLRARDGLIAERVQGAGWAAVDLLLLMGARPARIDAAMRGHGFAVGPCALMDAMGLDRLDTAVAELFAAEGRTGRAAGIGFYRYDGTEAVSDSEAVEVLDALRAQGRLAAQEIADREIVERIVLAQANAGARLVQSGTVARPLDIDVVMTRAMGFPRWRGGPMKAADLMGLFAAERRLSAFAPAAPDIWTPATIWHELVKNGENFDDLNAL</sequence>
<name>A0A0B5DXK8_9RHOB</name>
<feature type="domain" description="3-hydroxyacyl-CoA dehydrogenase NAD binding" evidence="16">
    <location>
        <begin position="319"/>
        <end position="493"/>
    </location>
</feature>
<comment type="subcellular location">
    <subcellularLocation>
        <location evidence="1">Peroxisome</location>
    </subcellularLocation>
</comment>
<evidence type="ECO:0000256" key="10">
    <source>
        <dbReference type="ARBA" id="ARBA00023235"/>
    </source>
</evidence>
<keyword evidence="10" id="KW-0413">Isomerase</keyword>
<dbReference type="UniPathway" id="UPA00659"/>
<dbReference type="GO" id="GO:0016853">
    <property type="term" value="F:isomerase activity"/>
    <property type="evidence" value="ECO:0007669"/>
    <property type="project" value="UniProtKB-KW"/>
</dbReference>
<dbReference type="KEGG" id="cid:P73_3009"/>
<comment type="catalytic activity">
    <reaction evidence="13">
        <text>a (3S)-3-hydroxyacyl-CoA + NAD(+) = a 3-oxoacyl-CoA + NADH + H(+)</text>
        <dbReference type="Rhea" id="RHEA:22432"/>
        <dbReference type="ChEBI" id="CHEBI:15378"/>
        <dbReference type="ChEBI" id="CHEBI:57318"/>
        <dbReference type="ChEBI" id="CHEBI:57540"/>
        <dbReference type="ChEBI" id="CHEBI:57945"/>
        <dbReference type="ChEBI" id="CHEBI:90726"/>
        <dbReference type="EC" id="1.1.1.35"/>
    </reaction>
</comment>
<accession>A0A0B5DXK8</accession>
<dbReference type="PANTHER" id="PTHR23309:SF49">
    <property type="entry name" value="PEROXISOMAL BIFUNCTIONAL ENZYME"/>
    <property type="match status" value="1"/>
</dbReference>
<dbReference type="GO" id="GO:0070403">
    <property type="term" value="F:NAD+ binding"/>
    <property type="evidence" value="ECO:0007669"/>
    <property type="project" value="InterPro"/>
</dbReference>
<evidence type="ECO:0000256" key="2">
    <source>
        <dbReference type="ARBA" id="ARBA00005005"/>
    </source>
</evidence>
<keyword evidence="18" id="KW-1185">Reference proteome</keyword>
<keyword evidence="11" id="KW-0456">Lyase</keyword>
<dbReference type="HOGENOM" id="CLU_009834_16_3_5"/>
<dbReference type="Proteomes" id="UP000031521">
    <property type="component" value="Chromosome"/>
</dbReference>
<keyword evidence="8" id="KW-0443">Lipid metabolism</keyword>
<dbReference type="Pfam" id="PF00725">
    <property type="entry name" value="3HCDH"/>
    <property type="match status" value="2"/>
</dbReference>
<dbReference type="EMBL" id="CP004393">
    <property type="protein sequence ID" value="AJE47724.1"/>
    <property type="molecule type" value="Genomic_DNA"/>
</dbReference>
<evidence type="ECO:0000256" key="6">
    <source>
        <dbReference type="ARBA" id="ARBA00023002"/>
    </source>
</evidence>
<evidence type="ECO:0000256" key="9">
    <source>
        <dbReference type="ARBA" id="ARBA00023140"/>
    </source>
</evidence>
<dbReference type="GO" id="GO:0006635">
    <property type="term" value="P:fatty acid beta-oxidation"/>
    <property type="evidence" value="ECO:0007669"/>
    <property type="project" value="UniProtKB-UniPathway"/>
</dbReference>
<evidence type="ECO:0000313" key="17">
    <source>
        <dbReference type="EMBL" id="AJE47724.1"/>
    </source>
</evidence>
<keyword evidence="7" id="KW-0520">NAD</keyword>
<evidence type="ECO:0000256" key="4">
    <source>
        <dbReference type="ARBA" id="ARBA00022832"/>
    </source>
</evidence>
<feature type="region of interest" description="Disordered" evidence="14">
    <location>
        <begin position="1"/>
        <end position="28"/>
    </location>
</feature>
<dbReference type="STRING" id="1208324.P73_3009"/>
<dbReference type="Gene3D" id="1.10.1040.50">
    <property type="match status" value="1"/>
</dbReference>
<keyword evidence="12" id="KW-0511">Multifunctional enzyme</keyword>
<keyword evidence="9" id="KW-0576">Peroxisome</keyword>
<comment type="pathway">
    <text evidence="2">Lipid metabolism; fatty acid beta-oxidation.</text>
</comment>
<dbReference type="InterPro" id="IPR001753">
    <property type="entry name" value="Enoyl-CoA_hydra/iso"/>
</dbReference>
<feature type="domain" description="3-hydroxyacyl-CoA dehydrogenase C-terminal" evidence="15">
    <location>
        <begin position="498"/>
        <end position="562"/>
    </location>
</feature>
<evidence type="ECO:0000256" key="7">
    <source>
        <dbReference type="ARBA" id="ARBA00023027"/>
    </source>
</evidence>
<dbReference type="CDD" id="cd06558">
    <property type="entry name" value="crotonase-like"/>
    <property type="match status" value="1"/>
</dbReference>
<protein>
    <submittedName>
        <fullName evidence="17">3-hydroxyacyl-CoA dehydrogenase</fullName>
    </submittedName>
</protein>
<evidence type="ECO:0000256" key="14">
    <source>
        <dbReference type="SAM" id="MobiDB-lite"/>
    </source>
</evidence>
<dbReference type="InterPro" id="IPR006176">
    <property type="entry name" value="3-OHacyl-CoA_DH_NAD-bd"/>
</dbReference>
<evidence type="ECO:0000256" key="11">
    <source>
        <dbReference type="ARBA" id="ARBA00023239"/>
    </source>
</evidence>
<dbReference type="OrthoDB" id="9771883at2"/>